<dbReference type="RefSeq" id="WP_185145760.1">
    <property type="nucleotide sequence ID" value="NZ_CP037954.1"/>
</dbReference>
<evidence type="ECO:0000313" key="3">
    <source>
        <dbReference type="Proteomes" id="UP000294419"/>
    </source>
</evidence>
<feature type="region of interest" description="Disordered" evidence="1">
    <location>
        <begin position="112"/>
        <end position="144"/>
    </location>
</feature>
<proteinExistence type="predicted"/>
<feature type="compositionally biased region" description="Gly residues" evidence="1">
    <location>
        <begin position="112"/>
        <end position="133"/>
    </location>
</feature>
<sequence>MVVNEPVLDASYTVTNLNIVRNNGVESYFLTKYIPTDGKPFYNYADFVGTIQYLDLDGNILTSSFSNKNETIMVYVGCTMIEINGCTCDGQWTVVGSYNICSGSSGGGGTTTGGTNGGYTPGTGGGGGGGTGGSPTQPNIPNIPSEDVVEQKRFKSFLLTQLTQEEVDILITNQNLSDHIFNYQKNKNFSPASWNNSKWFMNFFAQTPDAEPFSIFDFGTKFIDENTGIVNPNNVFLRAYALDKFLVQNPDGLINVSCYELEKWKEVANHPIPVSVKNKLYQLNTQGLFTSAQIQNIELANAPRVNMDLFPVKITNMPYKSPGVKYTPAQFFDYFRKNINTLIQKPDLSQFYPAVYPNYGINDTALWNSDNPIKAILTIDIPFDPGSVICTGFGPKAWVFSTIISPWDGLHPVNGNRLFGYFEDANGGMTIYTRGVDRFTSLSGTGNNLLSILTLAQESYAFSQADELWESLQGGIKKFVKDNGGGENGAEIIQPTIYRPSWTKISGFLKGNTDISSLGCY</sequence>
<organism evidence="2 3">
    <name type="scientific">Chryseobacterium salivictor</name>
    <dbReference type="NCBI Taxonomy" id="2547600"/>
    <lineage>
        <taxon>Bacteria</taxon>
        <taxon>Pseudomonadati</taxon>
        <taxon>Bacteroidota</taxon>
        <taxon>Flavobacteriia</taxon>
        <taxon>Flavobacteriales</taxon>
        <taxon>Weeksellaceae</taxon>
        <taxon>Chryseobacterium group</taxon>
        <taxon>Chryseobacterium</taxon>
    </lineage>
</organism>
<name>A0A4P6ZGS2_9FLAO</name>
<keyword evidence="3" id="KW-1185">Reference proteome</keyword>
<accession>A0A4P6ZGS2</accession>
<evidence type="ECO:0000256" key="1">
    <source>
        <dbReference type="SAM" id="MobiDB-lite"/>
    </source>
</evidence>
<protein>
    <submittedName>
        <fullName evidence="2">Uncharacterized protein</fullName>
    </submittedName>
</protein>
<reference evidence="2 3" key="1">
    <citation type="submission" date="2019-03" db="EMBL/GenBank/DDBJ databases">
        <authorList>
            <person name="Kim H."/>
            <person name="Yu S.-M."/>
        </authorList>
    </citation>
    <scope>NUCLEOTIDE SEQUENCE [LARGE SCALE GENOMIC DNA]</scope>
    <source>
        <strain evidence="2 3">NBC122</strain>
    </source>
</reference>
<dbReference type="EMBL" id="CP037954">
    <property type="protein sequence ID" value="QBO58799.1"/>
    <property type="molecule type" value="Genomic_DNA"/>
</dbReference>
<dbReference type="Proteomes" id="UP000294419">
    <property type="component" value="Chromosome"/>
</dbReference>
<gene>
    <name evidence="2" type="ORF">NBC122_01991</name>
</gene>
<evidence type="ECO:0000313" key="2">
    <source>
        <dbReference type="EMBL" id="QBO58799.1"/>
    </source>
</evidence>
<dbReference type="AlphaFoldDB" id="A0A4P6ZGS2"/>
<dbReference type="KEGG" id="csal:NBC122_01991"/>